<name>A0A392QUP1_9FABA</name>
<evidence type="ECO:0000313" key="2">
    <source>
        <dbReference type="Proteomes" id="UP000265520"/>
    </source>
</evidence>
<keyword evidence="2" id="KW-1185">Reference proteome</keyword>
<reference evidence="1 2" key="1">
    <citation type="journal article" date="2018" name="Front. Plant Sci.">
        <title>Red Clover (Trifolium pratense) and Zigzag Clover (T. medium) - A Picture of Genomic Similarities and Differences.</title>
        <authorList>
            <person name="Dluhosova J."/>
            <person name="Istvanek J."/>
            <person name="Nedelnik J."/>
            <person name="Repkova J."/>
        </authorList>
    </citation>
    <scope>NUCLEOTIDE SEQUENCE [LARGE SCALE GENOMIC DNA]</scope>
    <source>
        <strain evidence="2">cv. 10/8</strain>
        <tissue evidence="1">Leaf</tissue>
    </source>
</reference>
<comment type="caution">
    <text evidence="1">The sequence shown here is derived from an EMBL/GenBank/DDBJ whole genome shotgun (WGS) entry which is preliminary data.</text>
</comment>
<dbReference type="AlphaFoldDB" id="A0A392QUP1"/>
<dbReference type="Proteomes" id="UP000265520">
    <property type="component" value="Unassembled WGS sequence"/>
</dbReference>
<organism evidence="1 2">
    <name type="scientific">Trifolium medium</name>
    <dbReference type="NCBI Taxonomy" id="97028"/>
    <lineage>
        <taxon>Eukaryota</taxon>
        <taxon>Viridiplantae</taxon>
        <taxon>Streptophyta</taxon>
        <taxon>Embryophyta</taxon>
        <taxon>Tracheophyta</taxon>
        <taxon>Spermatophyta</taxon>
        <taxon>Magnoliopsida</taxon>
        <taxon>eudicotyledons</taxon>
        <taxon>Gunneridae</taxon>
        <taxon>Pentapetalae</taxon>
        <taxon>rosids</taxon>
        <taxon>fabids</taxon>
        <taxon>Fabales</taxon>
        <taxon>Fabaceae</taxon>
        <taxon>Papilionoideae</taxon>
        <taxon>50 kb inversion clade</taxon>
        <taxon>NPAAA clade</taxon>
        <taxon>Hologalegina</taxon>
        <taxon>IRL clade</taxon>
        <taxon>Trifolieae</taxon>
        <taxon>Trifolium</taxon>
    </lineage>
</organism>
<accession>A0A392QUP1</accession>
<protein>
    <submittedName>
        <fullName evidence="1">Uncharacterized protein</fullName>
    </submittedName>
</protein>
<feature type="non-terminal residue" evidence="1">
    <location>
        <position position="44"/>
    </location>
</feature>
<evidence type="ECO:0000313" key="1">
    <source>
        <dbReference type="EMBL" id="MCI28083.1"/>
    </source>
</evidence>
<proteinExistence type="predicted"/>
<dbReference type="EMBL" id="LXQA010163452">
    <property type="protein sequence ID" value="MCI28083.1"/>
    <property type="molecule type" value="Genomic_DNA"/>
</dbReference>
<sequence>MGSVLELLVGATFVKVGVLPKLSSHTLHALLTSNDLWISCEEKR</sequence>